<dbReference type="Pfam" id="PF07687">
    <property type="entry name" value="M20_dimer"/>
    <property type="match status" value="1"/>
</dbReference>
<dbReference type="InterPro" id="IPR036264">
    <property type="entry name" value="Bact_exopeptidase_dim_dom"/>
</dbReference>
<keyword evidence="5" id="KW-0121">Carboxypeptidase</keyword>
<dbReference type="AlphaFoldDB" id="A0AAE3KKJ3"/>
<sequence>MSPTVDVPALLDWVGQHREDMLADLAKYVEIETPSDDRACLVAGLSYLDGWVRERLGDPAAVREYDGGQHGDIRVYDFPGEGDQPLLLLCHYDTVWPRGTLAEWPFTVDGDTVTGPGVFDMKSGLVQAVWALRALAEAGLPRPPIRLVLNGDEEIGSPASRPVIEAEAAGTRAALVFEASADGAIKTARKGVGLFQITVEGVAAHAGLDPTKGVSAIDELARAVLALHALTDLDAGTSVNVGVVTGGTRSNVTAATAHGNIDIRVRSASELARVNAALAALRPHNPRATLTITGDWNRPVMERSPGTVDLYHQARRLATQINLDLRDCAVGGASDGNFVAALGLPVLDGFGAVGDGAEARHEHISIRGMLERTALAAALITTQTIR</sequence>
<dbReference type="InterPro" id="IPR002933">
    <property type="entry name" value="Peptidase_M20"/>
</dbReference>
<accession>A0AAE3KKJ3</accession>
<dbReference type="PANTHER" id="PTHR43808:SF9">
    <property type="entry name" value="BLL0789 PROTEIN"/>
    <property type="match status" value="1"/>
</dbReference>
<dbReference type="GO" id="GO:0046872">
    <property type="term" value="F:metal ion binding"/>
    <property type="evidence" value="ECO:0007669"/>
    <property type="project" value="UniProtKB-KW"/>
</dbReference>
<evidence type="ECO:0000313" key="6">
    <source>
        <dbReference type="Proteomes" id="UP001206128"/>
    </source>
</evidence>
<organism evidence="5 6">
    <name type="scientific">Goodfellowiella coeruleoviolacea</name>
    <dbReference type="NCBI Taxonomy" id="334858"/>
    <lineage>
        <taxon>Bacteria</taxon>
        <taxon>Bacillati</taxon>
        <taxon>Actinomycetota</taxon>
        <taxon>Actinomycetes</taxon>
        <taxon>Pseudonocardiales</taxon>
        <taxon>Pseudonocardiaceae</taxon>
        <taxon>Goodfellowiella</taxon>
    </lineage>
</organism>
<dbReference type="SUPFAM" id="SSF55031">
    <property type="entry name" value="Bacterial exopeptidase dimerisation domain"/>
    <property type="match status" value="1"/>
</dbReference>
<dbReference type="InterPro" id="IPR017150">
    <property type="entry name" value="Pept_M20_glutamate_carboxypep"/>
</dbReference>
<feature type="active site" description="Proton acceptor" evidence="3">
    <location>
        <position position="153"/>
    </location>
</feature>
<evidence type="ECO:0000256" key="1">
    <source>
        <dbReference type="ARBA" id="ARBA00022723"/>
    </source>
</evidence>
<keyword evidence="1" id="KW-0479">Metal-binding</keyword>
<dbReference type="PANTHER" id="PTHR43808">
    <property type="entry name" value="ACETYLORNITHINE DEACETYLASE"/>
    <property type="match status" value="1"/>
</dbReference>
<dbReference type="Proteomes" id="UP001206128">
    <property type="component" value="Unassembled WGS sequence"/>
</dbReference>
<feature type="active site" evidence="3">
    <location>
        <position position="93"/>
    </location>
</feature>
<dbReference type="InterPro" id="IPR050072">
    <property type="entry name" value="Peptidase_M20A"/>
</dbReference>
<dbReference type="InterPro" id="IPR011650">
    <property type="entry name" value="Peptidase_M20_dimer"/>
</dbReference>
<comment type="caution">
    <text evidence="5">The sequence shown here is derived from an EMBL/GenBank/DDBJ whole genome shotgun (WGS) entry which is preliminary data.</text>
</comment>
<proteinExistence type="predicted"/>
<keyword evidence="5" id="KW-0645">Protease</keyword>
<dbReference type="RefSeq" id="WP_253778192.1">
    <property type="nucleotide sequence ID" value="NZ_JAMTCK010000018.1"/>
</dbReference>
<evidence type="ECO:0000256" key="2">
    <source>
        <dbReference type="ARBA" id="ARBA00022801"/>
    </source>
</evidence>
<dbReference type="GO" id="GO:0004180">
    <property type="term" value="F:carboxypeptidase activity"/>
    <property type="evidence" value="ECO:0007669"/>
    <property type="project" value="UniProtKB-KW"/>
</dbReference>
<dbReference type="CDD" id="cd03885">
    <property type="entry name" value="M20_CPDG2"/>
    <property type="match status" value="1"/>
</dbReference>
<dbReference type="Gene3D" id="3.30.70.360">
    <property type="match status" value="1"/>
</dbReference>
<reference evidence="5" key="1">
    <citation type="submission" date="2022-06" db="EMBL/GenBank/DDBJ databases">
        <title>Genomic Encyclopedia of Archaeal and Bacterial Type Strains, Phase II (KMG-II): from individual species to whole genera.</title>
        <authorList>
            <person name="Goeker M."/>
        </authorList>
    </citation>
    <scope>NUCLEOTIDE SEQUENCE</scope>
    <source>
        <strain evidence="5">DSM 43935</strain>
    </source>
</reference>
<dbReference type="EMBL" id="JAMTCK010000018">
    <property type="protein sequence ID" value="MCP2169429.1"/>
    <property type="molecule type" value="Genomic_DNA"/>
</dbReference>
<protein>
    <submittedName>
        <fullName evidence="5">Glutamate carboxypeptidase</fullName>
    </submittedName>
</protein>
<dbReference type="Pfam" id="PF01546">
    <property type="entry name" value="Peptidase_M20"/>
    <property type="match status" value="1"/>
</dbReference>
<evidence type="ECO:0000256" key="3">
    <source>
        <dbReference type="PIRSR" id="PIRSR037238-1"/>
    </source>
</evidence>
<feature type="domain" description="Peptidase M20 dimerisation" evidence="4">
    <location>
        <begin position="187"/>
        <end position="281"/>
    </location>
</feature>
<dbReference type="PIRSF" id="PIRSF037238">
    <property type="entry name" value="Carboxypeptidase_G2"/>
    <property type="match status" value="1"/>
</dbReference>
<evidence type="ECO:0000313" key="5">
    <source>
        <dbReference type="EMBL" id="MCP2169429.1"/>
    </source>
</evidence>
<dbReference type="Gene3D" id="3.40.630.10">
    <property type="entry name" value="Zn peptidases"/>
    <property type="match status" value="1"/>
</dbReference>
<keyword evidence="2" id="KW-0378">Hydrolase</keyword>
<dbReference type="SUPFAM" id="SSF53187">
    <property type="entry name" value="Zn-dependent exopeptidases"/>
    <property type="match status" value="1"/>
</dbReference>
<name>A0AAE3KKJ3_9PSEU</name>
<gene>
    <name evidence="5" type="ORF">LX83_006314</name>
</gene>
<evidence type="ECO:0000259" key="4">
    <source>
        <dbReference type="Pfam" id="PF07687"/>
    </source>
</evidence>
<keyword evidence="6" id="KW-1185">Reference proteome</keyword>